<dbReference type="PROSITE" id="PS51278">
    <property type="entry name" value="GATASE_TYPE_2"/>
    <property type="match status" value="1"/>
</dbReference>
<keyword evidence="5 7" id="KW-0658">Purine biosynthesis</keyword>
<keyword evidence="6 7" id="KW-0315">Glutamine amidotransferase</keyword>
<evidence type="ECO:0000256" key="1">
    <source>
        <dbReference type="ARBA" id="ARBA00005209"/>
    </source>
</evidence>
<feature type="domain" description="Glutamine amidotransferase type-2" evidence="9">
    <location>
        <begin position="12"/>
        <end position="230"/>
    </location>
</feature>
<dbReference type="GO" id="GO:0004044">
    <property type="term" value="F:amidophosphoribosyltransferase activity"/>
    <property type="evidence" value="ECO:0007669"/>
    <property type="project" value="UniProtKB-EC"/>
</dbReference>
<dbReference type="NCBIfam" id="TIGR01134">
    <property type="entry name" value="purF"/>
    <property type="match status" value="1"/>
</dbReference>
<dbReference type="SUPFAM" id="SSF56235">
    <property type="entry name" value="N-terminal nucleophile aminohydrolases (Ntn hydrolases)"/>
    <property type="match status" value="1"/>
</dbReference>
<dbReference type="Gene3D" id="3.40.50.2020">
    <property type="match status" value="1"/>
</dbReference>
<comment type="pathway">
    <text evidence="1 7 8">Purine metabolism; IMP biosynthesis via de novo pathway; N(1)-(5-phospho-D-ribosyl)glycinamide from 5-phospho-alpha-D-ribose 1-diphosphate: step 1/2.</text>
</comment>
<evidence type="ECO:0000256" key="7">
    <source>
        <dbReference type="HAMAP-Rule" id="MF_01931"/>
    </source>
</evidence>
<dbReference type="EC" id="2.4.2.14" evidence="7"/>
<evidence type="ECO:0000256" key="8">
    <source>
        <dbReference type="PIRNR" id="PIRNR000485"/>
    </source>
</evidence>
<dbReference type="PANTHER" id="PTHR11907">
    <property type="entry name" value="AMIDOPHOSPHORIBOSYLTRANSFERASE"/>
    <property type="match status" value="1"/>
</dbReference>
<accession>A0ABT6M1R5</accession>
<feature type="binding site" evidence="7">
    <location>
        <position position="247"/>
    </location>
    <ligand>
        <name>[4Fe-4S] cluster</name>
        <dbReference type="ChEBI" id="CHEBI:49883"/>
    </ligand>
</feature>
<comment type="caution">
    <text evidence="10">The sequence shown here is derived from an EMBL/GenBank/DDBJ whole genome shotgun (WGS) entry which is preliminary data.</text>
</comment>
<dbReference type="Gene3D" id="3.60.20.10">
    <property type="entry name" value="Glutamine Phosphoribosylpyrophosphate, subunit 1, domain 1"/>
    <property type="match status" value="1"/>
</dbReference>
<keyword evidence="7" id="KW-0411">Iron-sulfur</keyword>
<keyword evidence="7" id="KW-0408">Iron</keyword>
<feature type="binding site" evidence="7">
    <location>
        <position position="359"/>
    </location>
    <ligand>
        <name>Mg(2+)</name>
        <dbReference type="ChEBI" id="CHEBI:18420"/>
    </ligand>
</feature>
<comment type="function">
    <text evidence="7">Catalyzes the formation of phosphoribosylamine from phosphoribosylpyrophosphate (PRPP) and glutamine.</text>
</comment>
<evidence type="ECO:0000256" key="6">
    <source>
        <dbReference type="ARBA" id="ARBA00022962"/>
    </source>
</evidence>
<keyword evidence="4 7" id="KW-0808">Transferase</keyword>
<dbReference type="InterPro" id="IPR029055">
    <property type="entry name" value="Ntn_hydrolases_N"/>
</dbReference>
<feature type="binding site" evidence="7">
    <location>
        <position position="446"/>
    </location>
    <ligand>
        <name>[4Fe-4S] cluster</name>
        <dbReference type="ChEBI" id="CHEBI:49883"/>
    </ligand>
</feature>
<dbReference type="RefSeq" id="WP_280883124.1">
    <property type="nucleotide sequence ID" value="NZ_JARXVH010000035.1"/>
</dbReference>
<evidence type="ECO:0000256" key="3">
    <source>
        <dbReference type="ARBA" id="ARBA00022676"/>
    </source>
</evidence>
<dbReference type="CDD" id="cd06223">
    <property type="entry name" value="PRTases_typeI"/>
    <property type="match status" value="1"/>
</dbReference>
<keyword evidence="11" id="KW-1185">Reference proteome</keyword>
<comment type="cofactor">
    <cofactor evidence="7">
        <name>[4Fe-4S] cluster</name>
        <dbReference type="ChEBI" id="CHEBI:49883"/>
    </cofactor>
    <text evidence="7">Binds 1 [4Fe-4S] cluster per subunit.</text>
</comment>
<feature type="binding site" evidence="7">
    <location>
        <position position="358"/>
    </location>
    <ligand>
        <name>Mg(2+)</name>
        <dbReference type="ChEBI" id="CHEBI:18420"/>
    </ligand>
</feature>
<evidence type="ECO:0000256" key="2">
    <source>
        <dbReference type="ARBA" id="ARBA00010138"/>
    </source>
</evidence>
<comment type="similarity">
    <text evidence="2 7 8">In the C-terminal section; belongs to the purine/pyrimidine phosphoribosyltransferase family.</text>
</comment>
<dbReference type="SUPFAM" id="SSF53271">
    <property type="entry name" value="PRTase-like"/>
    <property type="match status" value="1"/>
</dbReference>
<evidence type="ECO:0000256" key="4">
    <source>
        <dbReference type="ARBA" id="ARBA00022679"/>
    </source>
</evidence>
<gene>
    <name evidence="7" type="primary">purF</name>
    <name evidence="10" type="ORF">M2283_009855</name>
</gene>
<dbReference type="InterPro" id="IPR000836">
    <property type="entry name" value="PRTase_dom"/>
</dbReference>
<evidence type="ECO:0000259" key="9">
    <source>
        <dbReference type="PROSITE" id="PS51278"/>
    </source>
</evidence>
<keyword evidence="7" id="KW-0004">4Fe-4S</keyword>
<feature type="binding site" evidence="7">
    <location>
        <position position="395"/>
    </location>
    <ligand>
        <name>[4Fe-4S] cluster</name>
        <dbReference type="ChEBI" id="CHEBI:49883"/>
    </ligand>
</feature>
<protein>
    <recommendedName>
        <fullName evidence="7">Amidophosphoribosyltransferase</fullName>
        <shortName evidence="7">ATase</shortName>
        <ecNumber evidence="7">2.4.2.14</ecNumber>
    </recommendedName>
    <alternativeName>
        <fullName evidence="7">Glutamine phosphoribosylpyrophosphate amidotransferase</fullName>
        <shortName evidence="7">GPATase</shortName>
    </alternativeName>
</protein>
<dbReference type="Pfam" id="PF00156">
    <property type="entry name" value="Pribosyltran"/>
    <property type="match status" value="1"/>
</dbReference>
<dbReference type="PIRSF" id="PIRSF000485">
    <property type="entry name" value="Amd_phspho_trans"/>
    <property type="match status" value="1"/>
</dbReference>
<reference evidence="10 11" key="1">
    <citation type="submission" date="2023-04" db="EMBL/GenBank/DDBJ databases">
        <title>Forest soil microbial communities from Buena Vista Peninsula, Colon Province, Panama.</title>
        <authorList>
            <person name="Bouskill N."/>
        </authorList>
    </citation>
    <scope>NUCLEOTIDE SEQUENCE [LARGE SCALE GENOMIC DNA]</scope>
    <source>
        <strain evidence="10 11">GGS1</strain>
    </source>
</reference>
<comment type="cofactor">
    <cofactor evidence="7">
        <name>Mg(2+)</name>
        <dbReference type="ChEBI" id="CHEBI:18420"/>
    </cofactor>
    <text evidence="7">Binds 1 Mg(2+) ion per subunit.</text>
</comment>
<dbReference type="InterPro" id="IPR005854">
    <property type="entry name" value="PurF"/>
</dbReference>
<sequence length="473" mass="49415">MNDPLAKPRESCGVAGAWGPAARTVRGLLMALQHRGQQSAGIAVCGEAGIECRTGPGRVTDVFPNPELHLPHGTLGTIGHVRYATSGGPDPDGELAQPVVLDGPGGPLALAHNGTLVNTAKARTELGVSADATDTAVLGHLLAAAMENHGVSLFKALHLVLPRITGAYSLVLTDGRRLYGVRDPQAFRPLCLGRLDDTWLLASESAAIAAVGGTLFRELEPGEVLEADAVGMHSSRLDVPAVRRASCVFEHVYFARADSRIDGRSVYEARYAAGRALARYAPPPPGSDVVVAVPDTARVAADGYARQTGLPVVQGLLRHEGVGRSFITGDRVGREAAVRQKLSAVPAAVAGREVVLVDDSLVRGTTMNAVVAMLRAAGAAAVHLRIASPPHRWPCFYGIDTGRGDTLLGAQVLPDRLAGHLGCDSAEFLPLEALLDAVDGAPDTYCTACLDGRFPTEVDLPDPAFLQQPTGGK</sequence>
<dbReference type="InterPro" id="IPR017932">
    <property type="entry name" value="GATase_2_dom"/>
</dbReference>
<keyword evidence="3 7" id="KW-0328">Glycosyltransferase</keyword>
<name>A0ABT6M1R5_9ACTN</name>
<feature type="active site" description="Nucleophile" evidence="7">
    <location>
        <position position="12"/>
    </location>
</feature>
<dbReference type="EMBL" id="JARXVH010000035">
    <property type="protein sequence ID" value="MDH6222504.1"/>
    <property type="molecule type" value="Genomic_DNA"/>
</dbReference>
<keyword evidence="7" id="KW-0460">Magnesium</keyword>
<comment type="catalytic activity">
    <reaction evidence="7 8">
        <text>5-phospho-beta-D-ribosylamine + L-glutamate + diphosphate = 5-phospho-alpha-D-ribose 1-diphosphate + L-glutamine + H2O</text>
        <dbReference type="Rhea" id="RHEA:14905"/>
        <dbReference type="ChEBI" id="CHEBI:15377"/>
        <dbReference type="ChEBI" id="CHEBI:29985"/>
        <dbReference type="ChEBI" id="CHEBI:33019"/>
        <dbReference type="ChEBI" id="CHEBI:58017"/>
        <dbReference type="ChEBI" id="CHEBI:58359"/>
        <dbReference type="ChEBI" id="CHEBI:58681"/>
        <dbReference type="EC" id="2.4.2.14"/>
    </reaction>
</comment>
<proteinExistence type="inferred from homology"/>
<evidence type="ECO:0000256" key="5">
    <source>
        <dbReference type="ARBA" id="ARBA00022755"/>
    </source>
</evidence>
<evidence type="ECO:0000313" key="10">
    <source>
        <dbReference type="EMBL" id="MDH6222504.1"/>
    </source>
</evidence>
<feature type="binding site" evidence="7">
    <location>
        <position position="296"/>
    </location>
    <ligand>
        <name>Mg(2+)</name>
        <dbReference type="ChEBI" id="CHEBI:18420"/>
    </ligand>
</feature>
<dbReference type="Pfam" id="PF13522">
    <property type="entry name" value="GATase_6"/>
    <property type="match status" value="1"/>
</dbReference>
<organism evidence="10 11">
    <name type="scientific">Streptomyces pseudovenezuelae</name>
    <dbReference type="NCBI Taxonomy" id="67350"/>
    <lineage>
        <taxon>Bacteria</taxon>
        <taxon>Bacillati</taxon>
        <taxon>Actinomycetota</taxon>
        <taxon>Actinomycetes</taxon>
        <taxon>Kitasatosporales</taxon>
        <taxon>Streptomycetaceae</taxon>
        <taxon>Streptomyces</taxon>
        <taxon>Streptomyces aurantiacus group</taxon>
    </lineage>
</organism>
<keyword evidence="7" id="KW-0479">Metal-binding</keyword>
<evidence type="ECO:0000313" key="11">
    <source>
        <dbReference type="Proteomes" id="UP001160499"/>
    </source>
</evidence>
<dbReference type="InterPro" id="IPR029057">
    <property type="entry name" value="PRTase-like"/>
</dbReference>
<feature type="binding site" evidence="7">
    <location>
        <position position="449"/>
    </location>
    <ligand>
        <name>[4Fe-4S] cluster</name>
        <dbReference type="ChEBI" id="CHEBI:49883"/>
    </ligand>
</feature>
<dbReference type="HAMAP" id="MF_01931">
    <property type="entry name" value="PurF"/>
    <property type="match status" value="1"/>
</dbReference>
<dbReference type="Proteomes" id="UP001160499">
    <property type="component" value="Unassembled WGS sequence"/>
</dbReference>